<proteinExistence type="predicted"/>
<name>A0A7J0G8S5_9ERIC</name>
<keyword evidence="2" id="KW-1185">Reference proteome</keyword>
<sequence length="473" mass="52613">MGGPWGGNWGTGLLGRLGMATWGVGSRNRSCASEFWSAWCGCGGFRRGDFSRGSLRCGRDWLSWLVIVCGLERNWGGHPTLYRRVRKREDAHGGCRGDHVVAVLVGWRRVGCDGFVMSLPAMDYSGSRGSSVKDFEGPDSNHSKCEMASRSLNLESGGFEVYESYICGLLWGLYLAPKSIGLLEQEWECRDVVVCLFSGALLIWLVVRTRSLLVLLRGTMTGFVTGASGLSLEVGEKRQTMCCGNGQFVFVMQEMEELVWWRFRDIFQYVRVMPKRTDGTHLRWLSVGLGFFLDVDGLRDGNLVVSVCGGNVLFCRGLWGRGSGWGLYGTDFGFVLVRRFVLGWEDGTLMSLSWCPLSWVRRIREVFVLVHGLLDGVWVYFDFGVRSLQVWSTGEPVEAQKMMEVGTLKVEGGGAGVNVFVEPLCRIVDVHLVGIRLLGTGVGVAIPKLCCLLAVNLWFYVKHLCSILVEEEE</sequence>
<reference evidence="1 2" key="1">
    <citation type="submission" date="2019-07" db="EMBL/GenBank/DDBJ databases">
        <title>De Novo Assembly of kiwifruit Actinidia rufa.</title>
        <authorList>
            <person name="Sugita-Konishi S."/>
            <person name="Sato K."/>
            <person name="Mori E."/>
            <person name="Abe Y."/>
            <person name="Kisaki G."/>
            <person name="Hamano K."/>
            <person name="Suezawa K."/>
            <person name="Otani M."/>
            <person name="Fukuda T."/>
            <person name="Manabe T."/>
            <person name="Gomi K."/>
            <person name="Tabuchi M."/>
            <person name="Akimitsu K."/>
            <person name="Kataoka I."/>
        </authorList>
    </citation>
    <scope>NUCLEOTIDE SEQUENCE [LARGE SCALE GENOMIC DNA]</scope>
    <source>
        <strain evidence="2">cv. Fuchu</strain>
    </source>
</reference>
<dbReference type="AlphaFoldDB" id="A0A7J0G8S5"/>
<evidence type="ECO:0000313" key="1">
    <source>
        <dbReference type="EMBL" id="GFZ07205.1"/>
    </source>
</evidence>
<protein>
    <submittedName>
        <fullName evidence="1">Uncharacterized protein</fullName>
    </submittedName>
</protein>
<evidence type="ECO:0000313" key="2">
    <source>
        <dbReference type="Proteomes" id="UP000585474"/>
    </source>
</evidence>
<gene>
    <name evidence="1" type="ORF">Acr_19g0001420</name>
</gene>
<organism evidence="1 2">
    <name type="scientific">Actinidia rufa</name>
    <dbReference type="NCBI Taxonomy" id="165716"/>
    <lineage>
        <taxon>Eukaryota</taxon>
        <taxon>Viridiplantae</taxon>
        <taxon>Streptophyta</taxon>
        <taxon>Embryophyta</taxon>
        <taxon>Tracheophyta</taxon>
        <taxon>Spermatophyta</taxon>
        <taxon>Magnoliopsida</taxon>
        <taxon>eudicotyledons</taxon>
        <taxon>Gunneridae</taxon>
        <taxon>Pentapetalae</taxon>
        <taxon>asterids</taxon>
        <taxon>Ericales</taxon>
        <taxon>Actinidiaceae</taxon>
        <taxon>Actinidia</taxon>
    </lineage>
</organism>
<accession>A0A7J0G8S5</accession>
<comment type="caution">
    <text evidence="1">The sequence shown here is derived from an EMBL/GenBank/DDBJ whole genome shotgun (WGS) entry which is preliminary data.</text>
</comment>
<dbReference type="EMBL" id="BJWL01000019">
    <property type="protein sequence ID" value="GFZ07205.1"/>
    <property type="molecule type" value="Genomic_DNA"/>
</dbReference>
<dbReference type="Proteomes" id="UP000585474">
    <property type="component" value="Unassembled WGS sequence"/>
</dbReference>